<dbReference type="Pfam" id="PF13855">
    <property type="entry name" value="LRR_8"/>
    <property type="match status" value="1"/>
</dbReference>
<organism evidence="3 4">
    <name type="scientific">Lottia gigantea</name>
    <name type="common">Giant owl limpet</name>
    <dbReference type="NCBI Taxonomy" id="225164"/>
    <lineage>
        <taxon>Eukaryota</taxon>
        <taxon>Metazoa</taxon>
        <taxon>Spiralia</taxon>
        <taxon>Lophotrochozoa</taxon>
        <taxon>Mollusca</taxon>
        <taxon>Gastropoda</taxon>
        <taxon>Patellogastropoda</taxon>
        <taxon>Lottioidea</taxon>
        <taxon>Lottiidae</taxon>
        <taxon>Lottia</taxon>
    </lineage>
</organism>
<dbReference type="OMA" id="AYMERYT"/>
<dbReference type="CTD" id="20245269"/>
<dbReference type="HOGENOM" id="CLU_000288_18_15_1"/>
<gene>
    <name evidence="3" type="ORF">LOTGIDRAFT_197802</name>
</gene>
<dbReference type="KEGG" id="lgi:LOTGIDRAFT_197802"/>
<proteinExistence type="predicted"/>
<keyword evidence="4" id="KW-1185">Reference proteome</keyword>
<keyword evidence="2" id="KW-0677">Repeat</keyword>
<dbReference type="GeneID" id="20245269"/>
<accession>V3YY02</accession>
<dbReference type="OrthoDB" id="1728874at2759"/>
<dbReference type="GO" id="GO:0005737">
    <property type="term" value="C:cytoplasm"/>
    <property type="evidence" value="ECO:0007669"/>
    <property type="project" value="TreeGrafter"/>
</dbReference>
<evidence type="ECO:0000313" key="4">
    <source>
        <dbReference type="Proteomes" id="UP000030746"/>
    </source>
</evidence>
<dbReference type="SMART" id="SM00369">
    <property type="entry name" value="LRR_TYP"/>
    <property type="match status" value="6"/>
</dbReference>
<dbReference type="Proteomes" id="UP000030746">
    <property type="component" value="Unassembled WGS sequence"/>
</dbReference>
<dbReference type="RefSeq" id="XP_009066351.1">
    <property type="nucleotide sequence ID" value="XM_009068103.1"/>
</dbReference>
<dbReference type="PROSITE" id="PS51450">
    <property type="entry name" value="LRR"/>
    <property type="match status" value="1"/>
</dbReference>
<dbReference type="EMBL" id="KB203827">
    <property type="protein sequence ID" value="ESO82983.1"/>
    <property type="molecule type" value="Genomic_DNA"/>
</dbReference>
<keyword evidence="1" id="KW-0433">Leucine-rich repeat</keyword>
<protein>
    <recommendedName>
        <fullName evidence="5">Leucine-rich repeat-containing protein 57</fullName>
    </recommendedName>
</protein>
<dbReference type="SUPFAM" id="SSF52058">
    <property type="entry name" value="L domain-like"/>
    <property type="match status" value="1"/>
</dbReference>
<dbReference type="InterPro" id="IPR032675">
    <property type="entry name" value="LRR_dom_sf"/>
</dbReference>
<dbReference type="STRING" id="225164.V3YY02"/>
<dbReference type="FunFam" id="3.80.10.10:FF:000230">
    <property type="entry name" value="Leucine-rich repeat-containing protein 57"/>
    <property type="match status" value="1"/>
</dbReference>
<dbReference type="InterPro" id="IPR001611">
    <property type="entry name" value="Leu-rich_rpt"/>
</dbReference>
<sequence length="238" mass="26985">MGNSAIKQHIQTAEKTGTCQLCKLGLKEFPEELEGLQKNLRTLDLSENKFNLLPPGIGSYTNLKTLSLNHNKLESFPSEFGNLKKLETLSADNNSIRILPASFSNLKHLRTLNLSGNHFKQFPMQICNLNQLDVVDLSRNAITTIPNDVNTFQGIELNLNQNQVSTLPEGIAQCPRLKVIRLEENCLELRAFTPRILKESQIALFAIEGNVFDMKAFHNLEGYDEYMERYTATKKKFN</sequence>
<dbReference type="InterPro" id="IPR003591">
    <property type="entry name" value="Leu-rich_rpt_typical-subtyp"/>
</dbReference>
<dbReference type="InterPro" id="IPR050216">
    <property type="entry name" value="LRR_domain-containing"/>
</dbReference>
<evidence type="ECO:0000313" key="3">
    <source>
        <dbReference type="EMBL" id="ESO82983.1"/>
    </source>
</evidence>
<dbReference type="Gene3D" id="3.80.10.10">
    <property type="entry name" value="Ribonuclease Inhibitor"/>
    <property type="match status" value="1"/>
</dbReference>
<dbReference type="PANTHER" id="PTHR48051:SF62">
    <property type="entry name" value="LEUCINE-RICH REPEAT-CONTAINING PROTEIN 57"/>
    <property type="match status" value="1"/>
</dbReference>
<dbReference type="AlphaFoldDB" id="V3YY02"/>
<evidence type="ECO:0008006" key="5">
    <source>
        <dbReference type="Google" id="ProtNLM"/>
    </source>
</evidence>
<evidence type="ECO:0000256" key="2">
    <source>
        <dbReference type="ARBA" id="ARBA00022737"/>
    </source>
</evidence>
<dbReference type="PANTHER" id="PTHR48051">
    <property type="match status" value="1"/>
</dbReference>
<reference evidence="3 4" key="1">
    <citation type="journal article" date="2013" name="Nature">
        <title>Insights into bilaterian evolution from three spiralian genomes.</title>
        <authorList>
            <person name="Simakov O."/>
            <person name="Marletaz F."/>
            <person name="Cho S.J."/>
            <person name="Edsinger-Gonzales E."/>
            <person name="Havlak P."/>
            <person name="Hellsten U."/>
            <person name="Kuo D.H."/>
            <person name="Larsson T."/>
            <person name="Lv J."/>
            <person name="Arendt D."/>
            <person name="Savage R."/>
            <person name="Osoegawa K."/>
            <person name="de Jong P."/>
            <person name="Grimwood J."/>
            <person name="Chapman J.A."/>
            <person name="Shapiro H."/>
            <person name="Aerts A."/>
            <person name="Otillar R.P."/>
            <person name="Terry A.Y."/>
            <person name="Boore J.L."/>
            <person name="Grigoriev I.V."/>
            <person name="Lindberg D.R."/>
            <person name="Seaver E.C."/>
            <person name="Weisblat D.A."/>
            <person name="Putnam N.H."/>
            <person name="Rokhsar D.S."/>
        </authorList>
    </citation>
    <scope>NUCLEOTIDE SEQUENCE [LARGE SCALE GENOMIC DNA]</scope>
</reference>
<dbReference type="Pfam" id="PF00560">
    <property type="entry name" value="LRR_1"/>
    <property type="match status" value="1"/>
</dbReference>
<evidence type="ECO:0000256" key="1">
    <source>
        <dbReference type="ARBA" id="ARBA00022614"/>
    </source>
</evidence>
<name>V3YY02_LOTGI</name>